<name>A0A183MYZ2_9TREM</name>
<dbReference type="InterPro" id="IPR045609">
    <property type="entry name" value="DUF6451"/>
</dbReference>
<sequence length="188" mass="20913">MKTSTSKGRHGIQWTTWMQLDDSDFADVLALLFHTHEQMQMKTTSLVAASAVIDLNIHKAKSNILKYNTQDTNPISLDGGALEEVEIITYLGSTIYEQGGSDASVQVRIGKATAALLQLKNIWNSKPLSTNIKVRIFNTNVKTVLLYGAETSGTTTTVIKKVQVFINNCLRKIPNVRWSDTISDELLW</sequence>
<protein>
    <submittedName>
        <fullName evidence="1">Uncharacterized protein</fullName>
    </submittedName>
</protein>
<reference evidence="1 2" key="1">
    <citation type="submission" date="2018-11" db="EMBL/GenBank/DDBJ databases">
        <authorList>
            <consortium name="Pathogen Informatics"/>
        </authorList>
    </citation>
    <scope>NUCLEOTIDE SEQUENCE [LARGE SCALE GENOMIC DNA]</scope>
    <source>
        <strain evidence="1 2">Zambia</strain>
    </source>
</reference>
<dbReference type="PANTHER" id="PTHR47027">
    <property type="entry name" value="REVERSE TRANSCRIPTASE DOMAIN-CONTAINING PROTEIN"/>
    <property type="match status" value="1"/>
</dbReference>
<dbReference type="STRING" id="48269.A0A183MYZ2"/>
<dbReference type="Proteomes" id="UP000277204">
    <property type="component" value="Unassembled WGS sequence"/>
</dbReference>
<dbReference type="Pfam" id="PF20049">
    <property type="entry name" value="DUF6451"/>
    <property type="match status" value="1"/>
</dbReference>
<organism evidence="1 2">
    <name type="scientific">Schistosoma margrebowiei</name>
    <dbReference type="NCBI Taxonomy" id="48269"/>
    <lineage>
        <taxon>Eukaryota</taxon>
        <taxon>Metazoa</taxon>
        <taxon>Spiralia</taxon>
        <taxon>Lophotrochozoa</taxon>
        <taxon>Platyhelminthes</taxon>
        <taxon>Trematoda</taxon>
        <taxon>Digenea</taxon>
        <taxon>Strigeidida</taxon>
        <taxon>Schistosomatoidea</taxon>
        <taxon>Schistosomatidae</taxon>
        <taxon>Schistosoma</taxon>
    </lineage>
</organism>
<dbReference type="PANTHER" id="PTHR47027:SF25">
    <property type="entry name" value="REVERSE TRANSCRIPTASE DOMAIN-CONTAINING PROTEIN"/>
    <property type="match status" value="1"/>
</dbReference>
<proteinExistence type="predicted"/>
<gene>
    <name evidence="1" type="ORF">SMRZ_LOCUS21267</name>
</gene>
<accession>A0A183MYZ2</accession>
<evidence type="ECO:0000313" key="2">
    <source>
        <dbReference type="Proteomes" id="UP000277204"/>
    </source>
</evidence>
<evidence type="ECO:0000313" key="1">
    <source>
        <dbReference type="EMBL" id="VDP38891.1"/>
    </source>
</evidence>
<keyword evidence="2" id="KW-1185">Reference proteome</keyword>
<dbReference type="EMBL" id="UZAI01018639">
    <property type="protein sequence ID" value="VDP38891.1"/>
    <property type="molecule type" value="Genomic_DNA"/>
</dbReference>
<dbReference type="AlphaFoldDB" id="A0A183MYZ2"/>